<comment type="similarity">
    <text evidence="1">Belongs to the SIS family. PHI subfamily.</text>
</comment>
<dbReference type="InterPro" id="IPR001347">
    <property type="entry name" value="SIS_dom"/>
</dbReference>
<accession>A0A163DWN6</accession>
<feature type="domain" description="SIS" evidence="2">
    <location>
        <begin position="31"/>
        <end position="174"/>
    </location>
</feature>
<keyword evidence="4" id="KW-1185">Reference proteome</keyword>
<dbReference type="Pfam" id="PF01380">
    <property type="entry name" value="SIS"/>
    <property type="match status" value="1"/>
</dbReference>
<gene>
    <name evidence="3" type="ORF">AWU65_25550</name>
</gene>
<dbReference type="OrthoDB" id="9797832at2"/>
<dbReference type="GeneID" id="97555039"/>
<name>A0A163DWN6_9BACL</name>
<dbReference type="PANTHER" id="PTHR43443:SF1">
    <property type="entry name" value="3-HEXULOSE-6-PHOSPHATE ISOMERASE"/>
    <property type="match status" value="1"/>
</dbReference>
<evidence type="ECO:0000313" key="4">
    <source>
        <dbReference type="Proteomes" id="UP000076796"/>
    </source>
</evidence>
<organism evidence="3 4">
    <name type="scientific">Paenibacillus glucanolyticus</name>
    <dbReference type="NCBI Taxonomy" id="59843"/>
    <lineage>
        <taxon>Bacteria</taxon>
        <taxon>Bacillati</taxon>
        <taxon>Bacillota</taxon>
        <taxon>Bacilli</taxon>
        <taxon>Bacillales</taxon>
        <taxon>Paenibacillaceae</taxon>
        <taxon>Paenibacillus</taxon>
    </lineage>
</organism>
<dbReference type="STRING" id="59843.A3958_24170"/>
<dbReference type="InterPro" id="IPR046348">
    <property type="entry name" value="SIS_dom_sf"/>
</dbReference>
<dbReference type="EMBL" id="LWMH01000002">
    <property type="protein sequence ID" value="KZS43471.1"/>
    <property type="molecule type" value="Genomic_DNA"/>
</dbReference>
<dbReference type="InterPro" id="IPR017552">
    <property type="entry name" value="PHI/rmpB"/>
</dbReference>
<dbReference type="Gene3D" id="3.40.50.10490">
    <property type="entry name" value="Glucose-6-phosphate isomerase like protein, domain 1"/>
    <property type="match status" value="1"/>
</dbReference>
<dbReference type="PANTHER" id="PTHR43443">
    <property type="entry name" value="3-HEXULOSE-6-PHOSPHATE ISOMERASE"/>
    <property type="match status" value="1"/>
</dbReference>
<dbReference type="AlphaFoldDB" id="A0A163DWN6"/>
<evidence type="ECO:0000256" key="1">
    <source>
        <dbReference type="ARBA" id="ARBA00009235"/>
    </source>
</evidence>
<comment type="caution">
    <text evidence="3">The sequence shown here is derived from an EMBL/GenBank/DDBJ whole genome shotgun (WGS) entry which is preliminary data.</text>
</comment>
<dbReference type="GO" id="GO:1901135">
    <property type="term" value="P:carbohydrate derivative metabolic process"/>
    <property type="evidence" value="ECO:0007669"/>
    <property type="project" value="InterPro"/>
</dbReference>
<dbReference type="PROSITE" id="PS51464">
    <property type="entry name" value="SIS"/>
    <property type="match status" value="1"/>
</dbReference>
<keyword evidence="3" id="KW-0413">Isomerase</keyword>
<evidence type="ECO:0000313" key="3">
    <source>
        <dbReference type="EMBL" id="KZS43471.1"/>
    </source>
</evidence>
<dbReference type="CDD" id="cd05005">
    <property type="entry name" value="SIS_PHI"/>
    <property type="match status" value="1"/>
</dbReference>
<dbReference type="NCBIfam" id="TIGR03127">
    <property type="entry name" value="RuMP_HxlB"/>
    <property type="match status" value="1"/>
</dbReference>
<evidence type="ECO:0000259" key="2">
    <source>
        <dbReference type="PROSITE" id="PS51464"/>
    </source>
</evidence>
<reference evidence="3" key="1">
    <citation type="journal article" date="2016" name="Genome Announc.">
        <title>Draft genomes of two strains of Paenibacillus glucanolyticus with capability to degrade lignocellulose.</title>
        <authorList>
            <person name="Mathews S.L."/>
            <person name="Pawlak J."/>
            <person name="Grunden A.M."/>
        </authorList>
    </citation>
    <scope>NUCLEOTIDE SEQUENCE [LARGE SCALE GENOMIC DNA]</scope>
    <source>
        <strain evidence="3">SLM1</strain>
    </source>
</reference>
<proteinExistence type="inferred from homology"/>
<dbReference type="Proteomes" id="UP000076796">
    <property type="component" value="Unassembled WGS sequence"/>
</dbReference>
<protein>
    <submittedName>
        <fullName evidence="3">6-phospho 3-hexuloisomerase</fullName>
    </submittedName>
</protein>
<sequence>MDKPIFQHADVIAREISESVQKVDGTQIEELIKRIMRSESIFVAGGGRSGLMIRSFAMRLMQMGYKVHVVGDTVTPAIGERDLLLIGSGSGETQSLVAMAQKAKSIGSALAVVTIKPESRLGKLSDTVVVLPGATKDQNQDNLVTVQPMASLFEQTLLIVLDAVILRLMEQKELQSDNMFGLHANLE</sequence>
<dbReference type="RefSeq" id="WP_063479901.1">
    <property type="nucleotide sequence ID" value="NZ_CP147845.1"/>
</dbReference>
<dbReference type="SUPFAM" id="SSF53697">
    <property type="entry name" value="SIS domain"/>
    <property type="match status" value="1"/>
</dbReference>
<dbReference type="GO" id="GO:0016853">
    <property type="term" value="F:isomerase activity"/>
    <property type="evidence" value="ECO:0007669"/>
    <property type="project" value="UniProtKB-KW"/>
</dbReference>
<dbReference type="GO" id="GO:0097367">
    <property type="term" value="F:carbohydrate derivative binding"/>
    <property type="evidence" value="ECO:0007669"/>
    <property type="project" value="InterPro"/>
</dbReference>